<comment type="caution">
    <text evidence="13">The sequence shown here is derived from an EMBL/GenBank/DDBJ whole genome shotgun (WGS) entry which is preliminary data.</text>
</comment>
<dbReference type="InterPro" id="IPR010945">
    <property type="entry name" value="Malate_DH_type2"/>
</dbReference>
<dbReference type="EC" id="1.1.1.37" evidence="3 7"/>
<accession>G2J7U8</accession>
<keyword evidence="14" id="KW-1185">Reference proteome</keyword>
<dbReference type="InterPro" id="IPR015955">
    <property type="entry name" value="Lactate_DH/Glyco_Ohase_4_C"/>
</dbReference>
<dbReference type="OrthoDB" id="9802969at2"/>
<dbReference type="FunFam" id="3.40.50.720:FF:000010">
    <property type="entry name" value="Malate dehydrogenase"/>
    <property type="match status" value="1"/>
</dbReference>
<dbReference type="NCBIfam" id="TIGR01759">
    <property type="entry name" value="MalateDH-SF1"/>
    <property type="match status" value="1"/>
</dbReference>
<feature type="active site" description="Proton acceptor" evidence="7 8">
    <location>
        <position position="191"/>
    </location>
</feature>
<keyword evidence="6 7" id="KW-0520">NAD</keyword>
<proteinExistence type="inferred from homology"/>
<dbReference type="SUPFAM" id="SSF51735">
    <property type="entry name" value="NAD(P)-binding Rossmann-fold domains"/>
    <property type="match status" value="1"/>
</dbReference>
<feature type="binding site" evidence="7">
    <location>
        <begin position="15"/>
        <end position="21"/>
    </location>
    <ligand>
        <name>NAD(+)</name>
        <dbReference type="ChEBI" id="CHEBI:57540"/>
    </ligand>
</feature>
<dbReference type="GO" id="GO:0006099">
    <property type="term" value="P:tricarboxylic acid cycle"/>
    <property type="evidence" value="ECO:0007669"/>
    <property type="project" value="UniProtKB-UniRule"/>
</dbReference>
<dbReference type="InterPro" id="IPR001557">
    <property type="entry name" value="L-lactate/malate_DH"/>
</dbReference>
<dbReference type="PIRSF" id="PIRSF000102">
    <property type="entry name" value="Lac_mal_DH"/>
    <property type="match status" value="1"/>
</dbReference>
<dbReference type="Pfam" id="PF00056">
    <property type="entry name" value="Ldh_1_N"/>
    <property type="match status" value="1"/>
</dbReference>
<dbReference type="GO" id="GO:0006108">
    <property type="term" value="P:malate metabolic process"/>
    <property type="evidence" value="ECO:0007669"/>
    <property type="project" value="InterPro"/>
</dbReference>
<comment type="similarity">
    <text evidence="2 7">Belongs to the LDH/MDH superfamily. MDH type 2 family.</text>
</comment>
<evidence type="ECO:0000313" key="13">
    <source>
        <dbReference type="EMBL" id="CCD28843.1"/>
    </source>
</evidence>
<dbReference type="CDD" id="cd01338">
    <property type="entry name" value="MDH_chloroplast-like"/>
    <property type="match status" value="1"/>
</dbReference>
<dbReference type="NCBIfam" id="NF003916">
    <property type="entry name" value="PRK05442.1"/>
    <property type="match status" value="1"/>
</dbReference>
<evidence type="ECO:0000256" key="3">
    <source>
        <dbReference type="ARBA" id="ARBA00012995"/>
    </source>
</evidence>
<reference evidence="13 14" key="1">
    <citation type="submission" date="2011-08" db="EMBL/GenBank/DDBJ databases">
        <title>The genome of the obligate endobacterium of an arbuscular mycorrhizal fungus reveals an interphylum network of nutritional interactions.</title>
        <authorList>
            <person name="Ghignone S."/>
            <person name="Salvioli A."/>
            <person name="Anca I."/>
            <person name="Lumini E."/>
            <person name="Ortu G."/>
            <person name="Petiti L."/>
            <person name="Cruveiller S."/>
            <person name="Bianciotto V."/>
            <person name="Piffanelli P."/>
            <person name="Lanfranco L."/>
            <person name="Bonfante P."/>
        </authorList>
    </citation>
    <scope>NUCLEOTIDE SEQUENCE [LARGE SCALE GENOMIC DNA]</scope>
    <source>
        <strain evidence="13 14">BEG34</strain>
    </source>
</reference>
<evidence type="ECO:0000256" key="10">
    <source>
        <dbReference type="PIRSR" id="PIRSR000102-3"/>
    </source>
</evidence>
<feature type="binding site" evidence="7 10">
    <location>
        <position position="109"/>
    </location>
    <ligand>
        <name>NAD(+)</name>
        <dbReference type="ChEBI" id="CHEBI:57540"/>
    </ligand>
</feature>
<protein>
    <recommendedName>
        <fullName evidence="3 7">Malate dehydrogenase</fullName>
        <ecNumber evidence="3 7">1.1.1.37</ecNumber>
    </recommendedName>
</protein>
<dbReference type="Proteomes" id="UP000054051">
    <property type="component" value="Unassembled WGS sequence"/>
</dbReference>
<evidence type="ECO:0000256" key="1">
    <source>
        <dbReference type="ARBA" id="ARBA00003966"/>
    </source>
</evidence>
<dbReference type="GO" id="GO:0030060">
    <property type="term" value="F:L-malate dehydrogenase (NAD+) activity"/>
    <property type="evidence" value="ECO:0007669"/>
    <property type="project" value="UniProtKB-UniRule"/>
</dbReference>
<dbReference type="Gene3D" id="3.90.110.10">
    <property type="entry name" value="Lactate dehydrogenase/glycoside hydrolase, family 4, C-terminal"/>
    <property type="match status" value="1"/>
</dbReference>
<evidence type="ECO:0000256" key="5">
    <source>
        <dbReference type="ARBA" id="ARBA00023002"/>
    </source>
</evidence>
<feature type="binding site" evidence="7 9">
    <location>
        <position position="102"/>
    </location>
    <ligand>
        <name>substrate</name>
    </ligand>
</feature>
<evidence type="ECO:0000256" key="8">
    <source>
        <dbReference type="PIRSR" id="PIRSR000102-1"/>
    </source>
</evidence>
<feature type="domain" description="Lactate/malate dehydrogenase C-terminal" evidence="12">
    <location>
        <begin position="161"/>
        <end position="321"/>
    </location>
</feature>
<dbReference type="STRING" id="1070319.CAGGBEG34_190008"/>
<dbReference type="PANTHER" id="PTHR23382">
    <property type="entry name" value="MALATE DEHYDROGENASE"/>
    <property type="match status" value="1"/>
</dbReference>
<dbReference type="InterPro" id="IPR022383">
    <property type="entry name" value="Lactate/malate_DH_C"/>
</dbReference>
<dbReference type="SUPFAM" id="SSF56327">
    <property type="entry name" value="LDH C-terminal domain-like"/>
    <property type="match status" value="1"/>
</dbReference>
<feature type="binding site" evidence="7 9">
    <location>
        <position position="166"/>
    </location>
    <ligand>
        <name>substrate</name>
    </ligand>
</feature>
<comment type="catalytic activity">
    <reaction evidence="7">
        <text>(S)-malate + NAD(+) = oxaloacetate + NADH + H(+)</text>
        <dbReference type="Rhea" id="RHEA:21432"/>
        <dbReference type="ChEBI" id="CHEBI:15378"/>
        <dbReference type="ChEBI" id="CHEBI:15589"/>
        <dbReference type="ChEBI" id="CHEBI:16452"/>
        <dbReference type="ChEBI" id="CHEBI:57540"/>
        <dbReference type="ChEBI" id="CHEBI:57945"/>
        <dbReference type="EC" id="1.1.1.37"/>
    </reaction>
</comment>
<dbReference type="AlphaFoldDB" id="G2J7U8"/>
<keyword evidence="5 7" id="KW-0560">Oxidoreductase</keyword>
<dbReference type="EMBL" id="CAFB01000035">
    <property type="protein sequence ID" value="CCD28843.1"/>
    <property type="molecule type" value="Genomic_DNA"/>
</dbReference>
<feature type="binding site" evidence="7 9">
    <location>
        <position position="135"/>
    </location>
    <ligand>
        <name>substrate</name>
    </ligand>
</feature>
<keyword evidence="4 7" id="KW-0816">Tricarboxylic acid cycle</keyword>
<name>G2J7U8_9BURK</name>
<dbReference type="HAMAP" id="MF_01517">
    <property type="entry name" value="Malate_dehydrog_2"/>
    <property type="match status" value="1"/>
</dbReference>
<comment type="function">
    <text evidence="1 7">Catalyzes the reversible oxidation of malate to oxaloacetate.</text>
</comment>
<dbReference type="InterPro" id="IPR001236">
    <property type="entry name" value="Lactate/malate_DH_N"/>
</dbReference>
<evidence type="ECO:0000256" key="6">
    <source>
        <dbReference type="ARBA" id="ARBA00023027"/>
    </source>
</evidence>
<dbReference type="InterPro" id="IPR036291">
    <property type="entry name" value="NAD(P)-bd_dom_sf"/>
</dbReference>
<feature type="binding site" evidence="7 9">
    <location>
        <position position="96"/>
    </location>
    <ligand>
        <name>substrate</name>
    </ligand>
</feature>
<evidence type="ECO:0000256" key="7">
    <source>
        <dbReference type="HAMAP-Rule" id="MF_01517"/>
    </source>
</evidence>
<feature type="domain" description="Lactate/malate dehydrogenase N-terminal" evidence="11">
    <location>
        <begin position="10"/>
        <end position="156"/>
    </location>
</feature>
<dbReference type="RefSeq" id="WP_006682112.1">
    <property type="nucleotide sequence ID" value="NZ_CAFB01000035.1"/>
</dbReference>
<evidence type="ECO:0000259" key="11">
    <source>
        <dbReference type="Pfam" id="PF00056"/>
    </source>
</evidence>
<dbReference type="FunFam" id="3.90.110.10:FF:000002">
    <property type="entry name" value="Malate dehydrogenase"/>
    <property type="match status" value="1"/>
</dbReference>
<organism evidence="13 14">
    <name type="scientific">Candidatus Glomeribacter gigasporarum BEG34</name>
    <dbReference type="NCBI Taxonomy" id="1070319"/>
    <lineage>
        <taxon>Bacteria</taxon>
        <taxon>Pseudomonadati</taxon>
        <taxon>Pseudomonadota</taxon>
        <taxon>Betaproteobacteria</taxon>
        <taxon>Burkholderiales</taxon>
        <taxon>Burkholderiaceae</taxon>
        <taxon>Candidatus Glomeribacter</taxon>
    </lineage>
</organism>
<feature type="binding site" evidence="7">
    <location>
        <position position="116"/>
    </location>
    <ligand>
        <name>NAD(+)</name>
        <dbReference type="ChEBI" id="CHEBI:57540"/>
    </ligand>
</feature>
<dbReference type="Gene3D" id="3.40.50.720">
    <property type="entry name" value="NAD(P)-binding Rossmann-like Domain"/>
    <property type="match status" value="1"/>
</dbReference>
<evidence type="ECO:0000256" key="4">
    <source>
        <dbReference type="ARBA" id="ARBA00022532"/>
    </source>
</evidence>
<evidence type="ECO:0000256" key="2">
    <source>
        <dbReference type="ARBA" id="ARBA00009613"/>
    </source>
</evidence>
<gene>
    <name evidence="7 13" type="primary">mdh</name>
    <name evidence="13" type="ORF">CAGGBEG34_190008</name>
</gene>
<dbReference type="eggNOG" id="COG0039">
    <property type="taxonomic scope" value="Bacteria"/>
</dbReference>
<evidence type="ECO:0000256" key="9">
    <source>
        <dbReference type="PIRSR" id="PIRSR000102-2"/>
    </source>
</evidence>
<dbReference type="Pfam" id="PF02866">
    <property type="entry name" value="Ldh_1_C"/>
    <property type="match status" value="1"/>
</dbReference>
<evidence type="ECO:0000313" key="14">
    <source>
        <dbReference type="Proteomes" id="UP000054051"/>
    </source>
</evidence>
<evidence type="ECO:0000259" key="12">
    <source>
        <dbReference type="Pfam" id="PF02866"/>
    </source>
</evidence>
<sequence>MRNDSISPARISVTGAAGQIAYALLFRLANGELLGKGRPVILQLLELPQAQSALKGVVMELEDGAFELLRDIVVTDDPKTAFKDADAAFLVGSRPRSKGMERGDLLHANAGIFKEQGRALNEAARRDVKVLVVGNPANTNAYIAMRSAPELPRENFTAMLRLDHNRARAQLAAKLGEPVAALERLIVWGNHSSTMYPDIRFATVCGAPVQRRIQEDWLRDVFIPSVAQRGAAIINARGHSSAASAAQAALEHMRDWMLGSQGRWVTMGIVSDGSYGIAPDLIYGCPVMTENGAFTRVQGLEIDAFSRARMKASERELLDERAAVEPLLNTATG</sequence>
<feature type="binding site" evidence="7 10">
    <location>
        <begin position="133"/>
        <end position="135"/>
    </location>
    <ligand>
        <name>NAD(+)</name>
        <dbReference type="ChEBI" id="CHEBI:57540"/>
    </ligand>
</feature>